<dbReference type="SUPFAM" id="SSF48113">
    <property type="entry name" value="Heme-dependent peroxidases"/>
    <property type="match status" value="1"/>
</dbReference>
<dbReference type="OrthoDB" id="5985073at2759"/>
<comment type="caution">
    <text evidence="9">The sequence shown here is derived from an EMBL/GenBank/DDBJ whole genome shotgun (WGS) entry which is preliminary data.</text>
</comment>
<dbReference type="GO" id="GO:0000302">
    <property type="term" value="P:response to reactive oxygen species"/>
    <property type="evidence" value="ECO:0007669"/>
    <property type="project" value="TreeGrafter"/>
</dbReference>
<dbReference type="GO" id="GO:0046872">
    <property type="term" value="F:metal ion binding"/>
    <property type="evidence" value="ECO:0007669"/>
    <property type="project" value="UniProtKB-UniRule"/>
</dbReference>
<keyword evidence="1 7" id="KW-0575">Peroxidase</keyword>
<dbReference type="InterPro" id="IPR010255">
    <property type="entry name" value="Haem_peroxidase_sf"/>
</dbReference>
<evidence type="ECO:0000256" key="2">
    <source>
        <dbReference type="ARBA" id="ARBA00022617"/>
    </source>
</evidence>
<name>A0A8H5H459_9AGAR</name>
<dbReference type="EMBL" id="JAACJN010000091">
    <property type="protein sequence ID" value="KAF5376378.1"/>
    <property type="molecule type" value="Genomic_DNA"/>
</dbReference>
<dbReference type="EC" id="1.11.1.-" evidence="7"/>
<dbReference type="PANTHER" id="PTHR31356">
    <property type="entry name" value="THYLAKOID LUMENAL 29 KDA PROTEIN, CHLOROPLASTIC-RELATED"/>
    <property type="match status" value="1"/>
</dbReference>
<proteinExistence type="inferred from homology"/>
<dbReference type="PANTHER" id="PTHR31356:SF53">
    <property type="entry name" value="HEME PEROXIDASE"/>
    <property type="match status" value="1"/>
</dbReference>
<dbReference type="InterPro" id="IPR002016">
    <property type="entry name" value="Haem_peroxidase"/>
</dbReference>
<dbReference type="AlphaFoldDB" id="A0A8H5H459"/>
<dbReference type="PROSITE" id="PS50873">
    <property type="entry name" value="PEROXIDASE_4"/>
    <property type="match status" value="1"/>
</dbReference>
<keyword evidence="2" id="KW-0349">Heme</keyword>
<keyword evidence="10" id="KW-1185">Reference proteome</keyword>
<dbReference type="InterPro" id="IPR044831">
    <property type="entry name" value="Ccp1-like"/>
</dbReference>
<dbReference type="Gene3D" id="1.10.520.10">
    <property type="match status" value="1"/>
</dbReference>
<evidence type="ECO:0000313" key="10">
    <source>
        <dbReference type="Proteomes" id="UP000518752"/>
    </source>
</evidence>
<keyword evidence="3" id="KW-0479">Metal-binding</keyword>
<organism evidence="9 10">
    <name type="scientific">Collybiopsis confluens</name>
    <dbReference type="NCBI Taxonomy" id="2823264"/>
    <lineage>
        <taxon>Eukaryota</taxon>
        <taxon>Fungi</taxon>
        <taxon>Dikarya</taxon>
        <taxon>Basidiomycota</taxon>
        <taxon>Agaricomycotina</taxon>
        <taxon>Agaricomycetes</taxon>
        <taxon>Agaricomycetidae</taxon>
        <taxon>Agaricales</taxon>
        <taxon>Marasmiineae</taxon>
        <taxon>Omphalotaceae</taxon>
        <taxon>Collybiopsis</taxon>
    </lineage>
</organism>
<evidence type="ECO:0000256" key="5">
    <source>
        <dbReference type="ARBA" id="ARBA00023004"/>
    </source>
</evidence>
<keyword evidence="5" id="KW-0408">Iron</keyword>
<feature type="domain" description="Plant heme peroxidase family profile" evidence="8">
    <location>
        <begin position="52"/>
        <end position="274"/>
    </location>
</feature>
<dbReference type="GO" id="GO:0004601">
    <property type="term" value="F:peroxidase activity"/>
    <property type="evidence" value="ECO:0007669"/>
    <property type="project" value="UniProtKB-KW"/>
</dbReference>
<protein>
    <recommendedName>
        <fullName evidence="7">Peroxidase</fullName>
        <ecNumber evidence="7">1.11.1.-</ecNumber>
    </recommendedName>
</protein>
<dbReference type="GO" id="GO:0034599">
    <property type="term" value="P:cellular response to oxidative stress"/>
    <property type="evidence" value="ECO:0007669"/>
    <property type="project" value="InterPro"/>
</dbReference>
<evidence type="ECO:0000256" key="3">
    <source>
        <dbReference type="ARBA" id="ARBA00022723"/>
    </source>
</evidence>
<evidence type="ECO:0000256" key="7">
    <source>
        <dbReference type="RuleBase" id="RU363051"/>
    </source>
</evidence>
<evidence type="ECO:0000256" key="6">
    <source>
        <dbReference type="RuleBase" id="RU004241"/>
    </source>
</evidence>
<dbReference type="Proteomes" id="UP000518752">
    <property type="component" value="Unassembled WGS sequence"/>
</dbReference>
<evidence type="ECO:0000256" key="1">
    <source>
        <dbReference type="ARBA" id="ARBA00022559"/>
    </source>
</evidence>
<dbReference type="Gene3D" id="1.10.420.10">
    <property type="entry name" value="Peroxidase, domain 2"/>
    <property type="match status" value="1"/>
</dbReference>
<reference evidence="9 10" key="1">
    <citation type="journal article" date="2020" name="ISME J.">
        <title>Uncovering the hidden diversity of litter-decomposition mechanisms in mushroom-forming fungi.</title>
        <authorList>
            <person name="Floudas D."/>
            <person name="Bentzer J."/>
            <person name="Ahren D."/>
            <person name="Johansson T."/>
            <person name="Persson P."/>
            <person name="Tunlid A."/>
        </authorList>
    </citation>
    <scope>NUCLEOTIDE SEQUENCE [LARGE SCALE GENOMIC DNA]</scope>
    <source>
        <strain evidence="9 10">CBS 406.79</strain>
    </source>
</reference>
<dbReference type="PRINTS" id="PR00458">
    <property type="entry name" value="PEROXIDASE"/>
</dbReference>
<evidence type="ECO:0000313" key="9">
    <source>
        <dbReference type="EMBL" id="KAF5376378.1"/>
    </source>
</evidence>
<dbReference type="Pfam" id="PF00141">
    <property type="entry name" value="peroxidase"/>
    <property type="match status" value="1"/>
</dbReference>
<dbReference type="GO" id="GO:0020037">
    <property type="term" value="F:heme binding"/>
    <property type="evidence" value="ECO:0007669"/>
    <property type="project" value="UniProtKB-UniRule"/>
</dbReference>
<evidence type="ECO:0000256" key="4">
    <source>
        <dbReference type="ARBA" id="ARBA00023002"/>
    </source>
</evidence>
<accession>A0A8H5H459</accession>
<gene>
    <name evidence="9" type="ORF">D9757_008674</name>
</gene>
<evidence type="ECO:0000259" key="8">
    <source>
        <dbReference type="PROSITE" id="PS50873"/>
    </source>
</evidence>
<dbReference type="GO" id="GO:0042744">
    <property type="term" value="P:hydrogen peroxide catabolic process"/>
    <property type="evidence" value="ECO:0007669"/>
    <property type="project" value="TreeGrafter"/>
</dbReference>
<sequence>MKSFTRSFITFALFNLSRSSSTFKWPNPLLNYADRQLYEGPLNSVVLGCPSRDNSTLPAQWLRLAYHDMATHNVDDGTGGLDGSIRFELDRPQDIGQGMIDSLRDFTGGNDFVGQVQAPFFGMADIIALGAVLAVAGCGGPVVPFSAGRIDATEAGPATVPEPQQDLASHTESFRRQGFTPSEMIALVACGHTLGGVRQVDFPLVVTDNATVVQSFDSTPAFDTAVVSEYLQNTTRNILVVGPNVTTRSDFRIFSSDGNATMQSLLSPDTFDTTCASLLERMINTVPSNVKLTDPITQPFEYLVTDPMFAIRDGSLFMATALRVRHIIVTYILEQRADIFRKVLSSNPARTVTLFWTDRRGSSCPPNGCSAQPHFSQGVTFTVIGTKQGVTAQRFSFNATINSTASISKFWFEINENDGSEPITVDNSGTGFVIDQDSVFVDIGRIKSGFIGSPGVSGDVTELVVAIRGDSTSFSNASVSSFVPSSNGEPPFSPTIEVSNLELDTTNAPDGGYIFLTTNISTQTTFSDVTATLAGGAVTAKNFDVNAALRVISSAAFP</sequence>
<comment type="similarity">
    <text evidence="6">Belongs to the peroxidase family.</text>
</comment>
<keyword evidence="4 7" id="KW-0560">Oxidoreductase</keyword>